<organism evidence="1">
    <name type="scientific">Myoviridae sp. ctYA416</name>
    <dbReference type="NCBI Taxonomy" id="2825125"/>
    <lineage>
        <taxon>Viruses</taxon>
        <taxon>Duplodnaviria</taxon>
        <taxon>Heunggongvirae</taxon>
        <taxon>Uroviricota</taxon>
        <taxon>Caudoviricetes</taxon>
    </lineage>
</organism>
<name>A0A8S5UTJ5_9CAUD</name>
<reference evidence="1" key="1">
    <citation type="journal article" date="2021" name="Proc. Natl. Acad. Sci. U.S.A.">
        <title>A Catalog of Tens of Thousands of Viruses from Human Metagenomes Reveals Hidden Associations with Chronic Diseases.</title>
        <authorList>
            <person name="Tisza M.J."/>
            <person name="Buck C.B."/>
        </authorList>
    </citation>
    <scope>NUCLEOTIDE SEQUENCE</scope>
    <source>
        <strain evidence="1">CtYA416</strain>
    </source>
</reference>
<dbReference type="EMBL" id="BK016136">
    <property type="protein sequence ID" value="DAF97817.1"/>
    <property type="molecule type" value="Genomic_DNA"/>
</dbReference>
<evidence type="ECO:0000313" key="1">
    <source>
        <dbReference type="EMBL" id="DAF97817.1"/>
    </source>
</evidence>
<accession>A0A8S5UTJ5</accession>
<protein>
    <submittedName>
        <fullName evidence="1">Uncharacterized protein</fullName>
    </submittedName>
</protein>
<sequence length="213" mass="23333">MNVLFTNNDVFALNMANTPGNRVILVTENAPMMLANNPNVVKMPSLLPPYSAMSSYIDNGDAIFVDQYMRFLLTTKRSDLDLIAVASLRKNIVMYTTEDEWNQKSIPFMNTLISAMQMSLTMNPLPPGDGYVGFVSGDDGIAMAANRLYIGSIISKESFIDVLNNTNPTYEALAYIASFYSPNNSVNPGLLKNLILSILMNGQQDLTPAIIGG</sequence>
<proteinExistence type="predicted"/>